<dbReference type="EMBL" id="JAENGY010001913">
    <property type="protein sequence ID" value="KAG6946272.1"/>
    <property type="molecule type" value="Genomic_DNA"/>
</dbReference>
<dbReference type="AlphaFoldDB" id="A0A8J5I4L6"/>
<keyword evidence="2" id="KW-1185">Reference proteome</keyword>
<gene>
    <name evidence="1" type="ORF">JG688_00016126</name>
</gene>
<evidence type="ECO:0000313" key="2">
    <source>
        <dbReference type="Proteomes" id="UP000709295"/>
    </source>
</evidence>
<comment type="caution">
    <text evidence="1">The sequence shown here is derived from an EMBL/GenBank/DDBJ whole genome shotgun (WGS) entry which is preliminary data.</text>
</comment>
<protein>
    <submittedName>
        <fullName evidence="1">Uncharacterized protein</fullName>
    </submittedName>
</protein>
<sequence>MPRQPNSPEAVTRSDSLRGNVVRLECPRGLNDKDWDGPIYAQLIKARRLRQEFSTPLVAVDSIQHPGWLHKLIYHSREYDTAHARGVVAADADDTVVIPYRRLTRPFEDLSPD</sequence>
<reference evidence="1" key="1">
    <citation type="submission" date="2021-01" db="EMBL/GenBank/DDBJ databases">
        <title>Phytophthora aleatoria, a newly-described species from Pinus radiata is distinct from Phytophthora cactorum isolates based on comparative genomics.</title>
        <authorList>
            <person name="Mcdougal R."/>
            <person name="Panda P."/>
            <person name="Williams N."/>
            <person name="Studholme D.J."/>
        </authorList>
    </citation>
    <scope>NUCLEOTIDE SEQUENCE</scope>
    <source>
        <strain evidence="1">NZFS 4037</strain>
    </source>
</reference>
<dbReference type="Proteomes" id="UP000709295">
    <property type="component" value="Unassembled WGS sequence"/>
</dbReference>
<accession>A0A8J5I4L6</accession>
<organism evidence="1 2">
    <name type="scientific">Phytophthora aleatoria</name>
    <dbReference type="NCBI Taxonomy" id="2496075"/>
    <lineage>
        <taxon>Eukaryota</taxon>
        <taxon>Sar</taxon>
        <taxon>Stramenopiles</taxon>
        <taxon>Oomycota</taxon>
        <taxon>Peronosporomycetes</taxon>
        <taxon>Peronosporales</taxon>
        <taxon>Peronosporaceae</taxon>
        <taxon>Phytophthora</taxon>
    </lineage>
</organism>
<evidence type="ECO:0000313" key="1">
    <source>
        <dbReference type="EMBL" id="KAG6946272.1"/>
    </source>
</evidence>
<proteinExistence type="predicted"/>
<name>A0A8J5I4L6_9STRA</name>